<evidence type="ECO:0000256" key="1">
    <source>
        <dbReference type="SAM" id="SignalP"/>
    </source>
</evidence>
<protein>
    <recommendedName>
        <fullName evidence="2">DUF305 domain-containing protein</fullName>
    </recommendedName>
</protein>
<dbReference type="KEGG" id="sli:Slin_6656"/>
<dbReference type="PANTHER" id="PTHR36933">
    <property type="entry name" value="SLL0788 PROTEIN"/>
    <property type="match status" value="1"/>
</dbReference>
<dbReference type="Gene3D" id="1.20.1260.10">
    <property type="match status" value="2"/>
</dbReference>
<keyword evidence="1" id="KW-0732">Signal</keyword>
<evidence type="ECO:0000259" key="2">
    <source>
        <dbReference type="Pfam" id="PF03713"/>
    </source>
</evidence>
<keyword evidence="4" id="KW-1185">Reference proteome</keyword>
<feature type="signal peptide" evidence="1">
    <location>
        <begin position="1"/>
        <end position="25"/>
    </location>
</feature>
<proteinExistence type="predicted"/>
<dbReference type="PANTHER" id="PTHR36933:SF1">
    <property type="entry name" value="SLL0788 PROTEIN"/>
    <property type="match status" value="1"/>
</dbReference>
<name>D2QUY1_SPILD</name>
<organism evidence="3 4">
    <name type="scientific">Spirosoma linguale (strain ATCC 33905 / DSM 74 / LMG 10896 / Claus 1)</name>
    <dbReference type="NCBI Taxonomy" id="504472"/>
    <lineage>
        <taxon>Bacteria</taxon>
        <taxon>Pseudomonadati</taxon>
        <taxon>Bacteroidota</taxon>
        <taxon>Cytophagia</taxon>
        <taxon>Cytophagales</taxon>
        <taxon>Cytophagaceae</taxon>
        <taxon>Spirosoma</taxon>
    </lineage>
</organism>
<dbReference type="InterPro" id="IPR012347">
    <property type="entry name" value="Ferritin-like"/>
</dbReference>
<geneLocation type="plasmid" evidence="3 4">
    <name>pSLIN01</name>
</geneLocation>
<reference evidence="3 4" key="1">
    <citation type="journal article" date="2010" name="Stand. Genomic Sci.">
        <title>Complete genome sequence of Spirosoma linguale type strain (1).</title>
        <authorList>
            <person name="Lail K."/>
            <person name="Sikorski J."/>
            <person name="Saunders E."/>
            <person name="Lapidus A."/>
            <person name="Glavina Del Rio T."/>
            <person name="Copeland A."/>
            <person name="Tice H."/>
            <person name="Cheng J.-F."/>
            <person name="Lucas S."/>
            <person name="Nolan M."/>
            <person name="Bruce D."/>
            <person name="Goodwin L."/>
            <person name="Pitluck S."/>
            <person name="Ivanova N."/>
            <person name="Mavromatis K."/>
            <person name="Ovchinnikova G."/>
            <person name="Pati A."/>
            <person name="Chen A."/>
            <person name="Palaniappan K."/>
            <person name="Land M."/>
            <person name="Hauser L."/>
            <person name="Chang Y.-J."/>
            <person name="Jeffries C.D."/>
            <person name="Chain P."/>
            <person name="Brettin T."/>
            <person name="Detter J.C."/>
            <person name="Schuetze A."/>
            <person name="Rohde M."/>
            <person name="Tindall B.J."/>
            <person name="Goeker M."/>
            <person name="Bristow J."/>
            <person name="Eisen J.A."/>
            <person name="Markowitz V."/>
            <person name="Hugenholtz P."/>
            <person name="Kyrpides N.C."/>
            <person name="Klenk H.-P."/>
            <person name="Chen F."/>
        </authorList>
    </citation>
    <scope>NUCLEOTIDE SEQUENCE [LARGE SCALE GENOMIC DNA]</scope>
    <source>
        <strain evidence="4">ATCC 33905 / DSM 74 / LMG 10896 / Claus 1</strain>
    </source>
</reference>
<evidence type="ECO:0000313" key="4">
    <source>
        <dbReference type="Proteomes" id="UP000002028"/>
    </source>
</evidence>
<evidence type="ECO:0000313" key="3">
    <source>
        <dbReference type="EMBL" id="ADB42613.1"/>
    </source>
</evidence>
<dbReference type="HOGENOM" id="CLU_074343_2_1_10"/>
<sequence length="197" mass="21838">MAMKGNLISAAVLTTVLAFTEPMFAQSGQSSASNAMMKSMQSGMTKMMGMKMTGDPDHDFAMMLKMHHQSAVDMSDMEIKQGKNAQVKALGIKIKTNNQKEIKELDQFLSSHKPMSGSSKLGQQGMEIMHSGKHSMNGNVDHDYASMMAQHHQQGIDMARVFLKEGKTEKMKTMANNVIKVQTKEMAELKKLEVNLH</sequence>
<dbReference type="Pfam" id="PF03713">
    <property type="entry name" value="DUF305"/>
    <property type="match status" value="1"/>
</dbReference>
<dbReference type="Proteomes" id="UP000002028">
    <property type="component" value="Plasmid pSLIN01"/>
</dbReference>
<feature type="domain" description="DUF305" evidence="2">
    <location>
        <begin position="57"/>
        <end position="191"/>
    </location>
</feature>
<dbReference type="EMBL" id="CP001770">
    <property type="protein sequence ID" value="ADB42613.1"/>
    <property type="molecule type" value="Genomic_DNA"/>
</dbReference>
<gene>
    <name evidence="3" type="ordered locus">Slin_6656</name>
</gene>
<dbReference type="InterPro" id="IPR005183">
    <property type="entry name" value="DUF305_CopM-like"/>
</dbReference>
<feature type="chain" id="PRO_5003034308" description="DUF305 domain-containing protein" evidence="1">
    <location>
        <begin position="26"/>
        <end position="197"/>
    </location>
</feature>
<keyword evidence="3" id="KW-0614">Plasmid</keyword>
<accession>D2QUY1</accession>
<dbReference type="AlphaFoldDB" id="D2QUY1"/>